<evidence type="ECO:0000313" key="3">
    <source>
        <dbReference type="Proteomes" id="UP000288351"/>
    </source>
</evidence>
<name>A0A401R6W0_STRNR</name>
<evidence type="ECO:0000256" key="1">
    <source>
        <dbReference type="SAM" id="MobiDB-lite"/>
    </source>
</evidence>
<dbReference type="RefSeq" id="WP_124428177.1">
    <property type="nucleotide sequence ID" value="NZ_BHXC01000007.1"/>
</dbReference>
<sequence>MTGSGTPPASPPPTPPSGDGGQTGPSGHDPAPARRDQHRPPTPSLLDDLVDGVVPEAADPDRRRRNRKVLIRLSWTVLAALVALVATKGADWLTSEHDARVTSEADDKADRAGPAFSASVRLNTQYPEARIFDAPFSPQDKKTLLAMQPKGDPLTPFYAAHHARAVSFTDVHHPAMKVASPGYSEEWLMDLLSDRKASLVITDLRIKGLTCTPAKAATVISVRGQAGGSYEGMLFDLARSPSTPLITGDEEQHYGEPFFKYKKIDLGNGAAPEGLRVQVTSGTQDCSWKAFETHYVDANGEHTQDITNNGKDFTVHGLSSHPQQAFEVRSYGPFVHECKILGGGRLGC</sequence>
<proteinExistence type="predicted"/>
<gene>
    <name evidence="2" type="ORF">SALB_06141</name>
</gene>
<evidence type="ECO:0000313" key="2">
    <source>
        <dbReference type="EMBL" id="GCB93360.1"/>
    </source>
</evidence>
<dbReference type="AlphaFoldDB" id="A0A401R6W0"/>
<dbReference type="Proteomes" id="UP000288351">
    <property type="component" value="Unassembled WGS sequence"/>
</dbReference>
<organism evidence="2 3">
    <name type="scientific">Streptomyces noursei</name>
    <name type="common">Streptomyces albulus</name>
    <dbReference type="NCBI Taxonomy" id="1971"/>
    <lineage>
        <taxon>Bacteria</taxon>
        <taxon>Bacillati</taxon>
        <taxon>Actinomycetota</taxon>
        <taxon>Actinomycetes</taxon>
        <taxon>Kitasatosporales</taxon>
        <taxon>Streptomycetaceae</taxon>
        <taxon>Streptomyces</taxon>
    </lineage>
</organism>
<accession>A0A401R6W0</accession>
<protein>
    <submittedName>
        <fullName evidence="2">Uncharacterized protein</fullName>
    </submittedName>
</protein>
<reference evidence="2 3" key="1">
    <citation type="journal article" date="2019" name="Microbiol. Resour. Announc.">
        <title>Draft Genome Sequence of the Most Traditional epsilon-Poly-l-Lysine Producer, Streptomyces albulus NBRC14147.</title>
        <authorList>
            <person name="Yamanaka K."/>
            <person name="Hamano Y."/>
        </authorList>
    </citation>
    <scope>NUCLEOTIDE SEQUENCE [LARGE SCALE GENOMIC DNA]</scope>
    <source>
        <strain evidence="2 3">NBRC 14147</strain>
    </source>
</reference>
<comment type="caution">
    <text evidence="2">The sequence shown here is derived from an EMBL/GenBank/DDBJ whole genome shotgun (WGS) entry which is preliminary data.</text>
</comment>
<dbReference type="EMBL" id="BHXC01000007">
    <property type="protein sequence ID" value="GCB93360.1"/>
    <property type="molecule type" value="Genomic_DNA"/>
</dbReference>
<feature type="region of interest" description="Disordered" evidence="1">
    <location>
        <begin position="1"/>
        <end position="62"/>
    </location>
</feature>